<dbReference type="GO" id="GO:0003743">
    <property type="term" value="F:translation initiation factor activity"/>
    <property type="evidence" value="ECO:0007669"/>
    <property type="project" value="InterPro"/>
</dbReference>
<dbReference type="Pfam" id="PF01176">
    <property type="entry name" value="eIF-1a"/>
    <property type="match status" value="1"/>
</dbReference>
<dbReference type="SUPFAM" id="SSF50249">
    <property type="entry name" value="Nucleic acid-binding proteins"/>
    <property type="match status" value="1"/>
</dbReference>
<dbReference type="InterPro" id="IPR012340">
    <property type="entry name" value="NA-bd_OB-fold"/>
</dbReference>
<evidence type="ECO:0000259" key="3">
    <source>
        <dbReference type="Pfam" id="PF01176"/>
    </source>
</evidence>
<dbReference type="GO" id="GO:0005634">
    <property type="term" value="C:nucleus"/>
    <property type="evidence" value="ECO:0007669"/>
    <property type="project" value="TreeGrafter"/>
</dbReference>
<name>A0A4P9YZ03_9FUNG</name>
<keyword evidence="2" id="KW-0694">RNA-binding</keyword>
<organism evidence="4 5">
    <name type="scientific">Syncephalis pseudoplumigaleata</name>
    <dbReference type="NCBI Taxonomy" id="1712513"/>
    <lineage>
        <taxon>Eukaryota</taxon>
        <taxon>Fungi</taxon>
        <taxon>Fungi incertae sedis</taxon>
        <taxon>Zoopagomycota</taxon>
        <taxon>Zoopagomycotina</taxon>
        <taxon>Zoopagomycetes</taxon>
        <taxon>Zoopagales</taxon>
        <taxon>Piptocephalidaceae</taxon>
        <taxon>Syncephalis</taxon>
    </lineage>
</organism>
<comment type="similarity">
    <text evidence="1">Belongs to the EIF1AD family.</text>
</comment>
<dbReference type="EMBL" id="KZ989837">
    <property type="protein sequence ID" value="RKP25218.1"/>
    <property type="molecule type" value="Genomic_DNA"/>
</dbReference>
<dbReference type="InterPro" id="IPR001253">
    <property type="entry name" value="TIF_eIF-1A"/>
</dbReference>
<proteinExistence type="inferred from homology"/>
<dbReference type="InterPro" id="IPR006196">
    <property type="entry name" value="RNA-binding_domain_S1_IF1"/>
</dbReference>
<evidence type="ECO:0000313" key="5">
    <source>
        <dbReference type="Proteomes" id="UP000278143"/>
    </source>
</evidence>
<evidence type="ECO:0000313" key="4">
    <source>
        <dbReference type="EMBL" id="RKP25218.1"/>
    </source>
</evidence>
<dbReference type="PANTHER" id="PTHR21641">
    <property type="entry name" value="TRANSLATION INITIATION FACTOR-RELATED"/>
    <property type="match status" value="1"/>
</dbReference>
<gene>
    <name evidence="4" type="ORF">SYNPS1DRAFT_22784</name>
</gene>
<sequence>MGRKHTEREALESLPLPDEHVCVARASGARGQNLHDVVFADGTTGLCTLPPRFRNVIWVKRGHYLLVDTSQAAQRDNKITGEITHVLQPMQVRYIKQQGLW</sequence>
<dbReference type="GO" id="GO:0003723">
    <property type="term" value="F:RNA binding"/>
    <property type="evidence" value="ECO:0007669"/>
    <property type="project" value="UniProtKB-KW"/>
</dbReference>
<dbReference type="Gene3D" id="2.40.50.140">
    <property type="entry name" value="Nucleic acid-binding proteins"/>
    <property type="match status" value="1"/>
</dbReference>
<dbReference type="Proteomes" id="UP000278143">
    <property type="component" value="Unassembled WGS sequence"/>
</dbReference>
<feature type="domain" description="S1-like" evidence="3">
    <location>
        <begin position="24"/>
        <end position="86"/>
    </location>
</feature>
<dbReference type="OrthoDB" id="1738325at2759"/>
<dbReference type="SMART" id="SM00652">
    <property type="entry name" value="eIF1a"/>
    <property type="match status" value="1"/>
</dbReference>
<dbReference type="AlphaFoldDB" id="A0A4P9YZ03"/>
<evidence type="ECO:0000256" key="1">
    <source>
        <dbReference type="ARBA" id="ARBA00007340"/>
    </source>
</evidence>
<keyword evidence="5" id="KW-1185">Reference proteome</keyword>
<dbReference type="InterPro" id="IPR039294">
    <property type="entry name" value="EIF1AD"/>
</dbReference>
<accession>A0A4P9YZ03</accession>
<reference evidence="5" key="1">
    <citation type="journal article" date="2018" name="Nat. Microbiol.">
        <title>Leveraging single-cell genomics to expand the fungal tree of life.</title>
        <authorList>
            <person name="Ahrendt S.R."/>
            <person name="Quandt C.A."/>
            <person name="Ciobanu D."/>
            <person name="Clum A."/>
            <person name="Salamov A."/>
            <person name="Andreopoulos B."/>
            <person name="Cheng J.F."/>
            <person name="Woyke T."/>
            <person name="Pelin A."/>
            <person name="Henrissat B."/>
            <person name="Reynolds N.K."/>
            <person name="Benny G.L."/>
            <person name="Smith M.E."/>
            <person name="James T.Y."/>
            <person name="Grigoriev I.V."/>
        </authorList>
    </citation>
    <scope>NUCLEOTIDE SEQUENCE [LARGE SCALE GENOMIC DNA]</scope>
    <source>
        <strain evidence="5">Benny S71-1</strain>
    </source>
</reference>
<protein>
    <recommendedName>
        <fullName evidence="3">S1-like domain-containing protein</fullName>
    </recommendedName>
</protein>
<evidence type="ECO:0000256" key="2">
    <source>
        <dbReference type="ARBA" id="ARBA00022884"/>
    </source>
</evidence>
<dbReference type="PANTHER" id="PTHR21641:SF0">
    <property type="entry name" value="RNA-BINDING PROTEIN EIF1AD-RELATED"/>
    <property type="match status" value="1"/>
</dbReference>